<gene>
    <name evidence="1" type="ORF">CEXT_267351</name>
</gene>
<comment type="caution">
    <text evidence="1">The sequence shown here is derived from an EMBL/GenBank/DDBJ whole genome shotgun (WGS) entry which is preliminary data.</text>
</comment>
<dbReference type="EMBL" id="BPLR01007080">
    <property type="protein sequence ID" value="GIY14413.1"/>
    <property type="molecule type" value="Genomic_DNA"/>
</dbReference>
<name>A0AAV4QXP9_CAEEX</name>
<accession>A0AAV4QXP9</accession>
<sequence length="102" mass="11904">MNDKYLPRKESFENFSENYRWKNSHNLFKNPSMVIAAPTIFCIRVAAAARGTNHIGGKYERRKWINRRDLGHFHPFLNAVLQTFVSPGTFIITDFSHTSLFL</sequence>
<organism evidence="1 2">
    <name type="scientific">Caerostris extrusa</name>
    <name type="common">Bark spider</name>
    <name type="synonym">Caerostris bankana</name>
    <dbReference type="NCBI Taxonomy" id="172846"/>
    <lineage>
        <taxon>Eukaryota</taxon>
        <taxon>Metazoa</taxon>
        <taxon>Ecdysozoa</taxon>
        <taxon>Arthropoda</taxon>
        <taxon>Chelicerata</taxon>
        <taxon>Arachnida</taxon>
        <taxon>Araneae</taxon>
        <taxon>Araneomorphae</taxon>
        <taxon>Entelegynae</taxon>
        <taxon>Araneoidea</taxon>
        <taxon>Araneidae</taxon>
        <taxon>Caerostris</taxon>
    </lineage>
</organism>
<evidence type="ECO:0000313" key="2">
    <source>
        <dbReference type="Proteomes" id="UP001054945"/>
    </source>
</evidence>
<protein>
    <submittedName>
        <fullName evidence="1">Uncharacterized protein</fullName>
    </submittedName>
</protein>
<proteinExistence type="predicted"/>
<keyword evidence="2" id="KW-1185">Reference proteome</keyword>
<dbReference type="Proteomes" id="UP001054945">
    <property type="component" value="Unassembled WGS sequence"/>
</dbReference>
<dbReference type="AlphaFoldDB" id="A0AAV4QXP9"/>
<evidence type="ECO:0000313" key="1">
    <source>
        <dbReference type="EMBL" id="GIY14413.1"/>
    </source>
</evidence>
<reference evidence="1 2" key="1">
    <citation type="submission" date="2021-06" db="EMBL/GenBank/DDBJ databases">
        <title>Caerostris extrusa draft genome.</title>
        <authorList>
            <person name="Kono N."/>
            <person name="Arakawa K."/>
        </authorList>
    </citation>
    <scope>NUCLEOTIDE SEQUENCE [LARGE SCALE GENOMIC DNA]</scope>
</reference>